<sequence length="143" mass="16627">MDLQTDATVTDGRSDLQFLQHFVGRQKADIITETQPNPTRRILTSTTNITEDDHSRWDEHLAEISLDANTPMSDRTGFSAAYLLLNHDSLHDQERLEYQRLSQASDKKTCTSLRWTFYVYITTDNISRARFAIKQTNTMTWIR</sequence>
<accession>A0A1A9UL04</accession>
<reference evidence="1" key="1">
    <citation type="submission" date="2020-05" db="UniProtKB">
        <authorList>
            <consortium name="EnsemblMetazoa"/>
        </authorList>
    </citation>
    <scope>IDENTIFICATION</scope>
    <source>
        <strain evidence="1">TTRI</strain>
    </source>
</reference>
<evidence type="ECO:0000313" key="2">
    <source>
        <dbReference type="Proteomes" id="UP000078200"/>
    </source>
</evidence>
<dbReference type="Proteomes" id="UP000078200">
    <property type="component" value="Unassembled WGS sequence"/>
</dbReference>
<dbReference type="EnsemblMetazoa" id="GAUT007919-RA">
    <property type="protein sequence ID" value="GAUT007919-PA"/>
    <property type="gene ID" value="GAUT007919"/>
</dbReference>
<protein>
    <submittedName>
        <fullName evidence="1">Uncharacterized protein</fullName>
    </submittedName>
</protein>
<proteinExistence type="predicted"/>
<name>A0A1A9UL04_GLOAU</name>
<evidence type="ECO:0000313" key="1">
    <source>
        <dbReference type="EnsemblMetazoa" id="GAUT007919-PA"/>
    </source>
</evidence>
<keyword evidence="2" id="KW-1185">Reference proteome</keyword>
<dbReference type="AlphaFoldDB" id="A0A1A9UL04"/>
<organism evidence="1 2">
    <name type="scientific">Glossina austeni</name>
    <name type="common">Savannah tsetse fly</name>
    <dbReference type="NCBI Taxonomy" id="7395"/>
    <lineage>
        <taxon>Eukaryota</taxon>
        <taxon>Metazoa</taxon>
        <taxon>Ecdysozoa</taxon>
        <taxon>Arthropoda</taxon>
        <taxon>Hexapoda</taxon>
        <taxon>Insecta</taxon>
        <taxon>Pterygota</taxon>
        <taxon>Neoptera</taxon>
        <taxon>Endopterygota</taxon>
        <taxon>Diptera</taxon>
        <taxon>Brachycera</taxon>
        <taxon>Muscomorpha</taxon>
        <taxon>Hippoboscoidea</taxon>
        <taxon>Glossinidae</taxon>
        <taxon>Glossina</taxon>
    </lineage>
</organism>
<dbReference type="VEuPathDB" id="VectorBase:GAUT007919"/>